<dbReference type="AlphaFoldDB" id="A0A1X6WR75"/>
<reference evidence="2" key="1">
    <citation type="submission" date="2017-02" db="EMBL/GenBank/DDBJ databases">
        <authorList>
            <person name="Dridi B."/>
        </authorList>
    </citation>
    <scope>NUCLEOTIDE SEQUENCE [LARGE SCALE GENOMIC DNA]</scope>
    <source>
        <strain evidence="2">bH819</strain>
    </source>
</reference>
<dbReference type="Proteomes" id="UP000195918">
    <property type="component" value="Unassembled WGS sequence"/>
</dbReference>
<accession>A0A1X6WR75</accession>
<organism evidence="1 2">
    <name type="scientific">Vagococcus fluvialis bH819</name>
    <dbReference type="NCBI Taxonomy" id="1255619"/>
    <lineage>
        <taxon>Bacteria</taxon>
        <taxon>Bacillati</taxon>
        <taxon>Bacillota</taxon>
        <taxon>Bacilli</taxon>
        <taxon>Lactobacillales</taxon>
        <taxon>Enterococcaceae</taxon>
        <taxon>Vagococcus</taxon>
    </lineage>
</organism>
<protein>
    <submittedName>
        <fullName evidence="1">Uncharacterized protein</fullName>
    </submittedName>
</protein>
<dbReference type="RefSeq" id="WP_086952397.1">
    <property type="nucleotide sequence ID" value="NZ_FWFD01000015.1"/>
</dbReference>
<gene>
    <name evidence="1" type="ORF">FM121_11885</name>
</gene>
<evidence type="ECO:0000313" key="2">
    <source>
        <dbReference type="Proteomes" id="UP000195918"/>
    </source>
</evidence>
<proteinExistence type="predicted"/>
<dbReference type="EMBL" id="FWFD01000015">
    <property type="protein sequence ID" value="SLM86790.1"/>
    <property type="molecule type" value="Genomic_DNA"/>
</dbReference>
<evidence type="ECO:0000313" key="1">
    <source>
        <dbReference type="EMBL" id="SLM86790.1"/>
    </source>
</evidence>
<name>A0A1X6WR75_9ENTE</name>
<dbReference type="OrthoDB" id="2827923at2"/>
<keyword evidence="2" id="KW-1185">Reference proteome</keyword>
<sequence length="250" mass="29431">MKNNEDILLKVTKIVKYHKSGLLGGELMPEDDNPGYSVNSKENYLYFTLPMALNYQRSAYALWKSAYITAIDNDTSDVFMPEKVLLMSDYELQEKLVKHKVALQKNKQTLIWRTLCETLVELFDGDVKELFRINNNSILETKKYMLSKKKKFPYLSGNKIMNYWLYIMTLYTDIKFSDRENITVAPDTNVIQASLKLGVIDEEEYKKAKVQQLVSVRWEEILLESCYDPIDIHTPLWLWKRSGFKYFDKL</sequence>